<dbReference type="PANTHER" id="PTHR43289">
    <property type="entry name" value="MITOGEN-ACTIVATED PROTEIN KINASE KINASE KINASE 20-RELATED"/>
    <property type="match status" value="1"/>
</dbReference>
<dbReference type="GO" id="GO:0005524">
    <property type="term" value="F:ATP binding"/>
    <property type="evidence" value="ECO:0007669"/>
    <property type="project" value="UniProtKB-KW"/>
</dbReference>
<dbReference type="InterPro" id="IPR011009">
    <property type="entry name" value="Kinase-like_dom_sf"/>
</dbReference>
<dbReference type="AlphaFoldDB" id="A0A7W3IYM5"/>
<evidence type="ECO:0000256" key="2">
    <source>
        <dbReference type="ARBA" id="ARBA00022527"/>
    </source>
</evidence>
<dbReference type="PROSITE" id="PS50011">
    <property type="entry name" value="PROTEIN_KINASE_DOM"/>
    <property type="match status" value="1"/>
</dbReference>
<gene>
    <name evidence="9" type="ORF">FB382_001260</name>
</gene>
<evidence type="ECO:0000256" key="1">
    <source>
        <dbReference type="ARBA" id="ARBA00012513"/>
    </source>
</evidence>
<dbReference type="Pfam" id="PF00069">
    <property type="entry name" value="Pkinase"/>
    <property type="match status" value="1"/>
</dbReference>
<keyword evidence="4" id="KW-0547">Nucleotide-binding</keyword>
<dbReference type="Gene3D" id="3.30.200.20">
    <property type="entry name" value="Phosphorylase Kinase, domain 1"/>
    <property type="match status" value="1"/>
</dbReference>
<evidence type="ECO:0000313" key="10">
    <source>
        <dbReference type="Proteomes" id="UP000580910"/>
    </source>
</evidence>
<dbReference type="EMBL" id="JACGXA010000001">
    <property type="protein sequence ID" value="MBA8802969.1"/>
    <property type="molecule type" value="Genomic_DNA"/>
</dbReference>
<name>A0A7W3IYM5_9ACTN</name>
<dbReference type="EC" id="2.7.11.1" evidence="1"/>
<reference evidence="9 10" key="1">
    <citation type="submission" date="2020-07" db="EMBL/GenBank/DDBJ databases">
        <title>Sequencing the genomes of 1000 actinobacteria strains.</title>
        <authorList>
            <person name="Klenk H.-P."/>
        </authorList>
    </citation>
    <scope>NUCLEOTIDE SEQUENCE [LARGE SCALE GENOMIC DNA]</scope>
    <source>
        <strain evidence="9 10">DSM 21349</strain>
    </source>
</reference>
<dbReference type="Gene3D" id="1.10.510.10">
    <property type="entry name" value="Transferase(Phosphotransferase) domain 1"/>
    <property type="match status" value="1"/>
</dbReference>
<accession>A0A7W3IYM5</accession>
<protein>
    <recommendedName>
        <fullName evidence="1">non-specific serine/threonine protein kinase</fullName>
        <ecNumber evidence="1">2.7.11.1</ecNumber>
    </recommendedName>
</protein>
<evidence type="ECO:0000256" key="6">
    <source>
        <dbReference type="ARBA" id="ARBA00022840"/>
    </source>
</evidence>
<keyword evidence="3 9" id="KW-0808">Transferase</keyword>
<feature type="compositionally biased region" description="Low complexity" evidence="7">
    <location>
        <begin position="350"/>
        <end position="365"/>
    </location>
</feature>
<dbReference type="CDD" id="cd14014">
    <property type="entry name" value="STKc_PknB_like"/>
    <property type="match status" value="1"/>
</dbReference>
<evidence type="ECO:0000256" key="5">
    <source>
        <dbReference type="ARBA" id="ARBA00022777"/>
    </source>
</evidence>
<proteinExistence type="predicted"/>
<sequence length="525" mass="56208">MSEMYGPYEVLQRVAEGSTSTVYRARHVALDRPAAIKVLSEAISRSPEMRERLRAEAEILAGLESPHVVEVYDFVEEDDRAWLAEEWVDGASLDRILEQHGTLTPEQSVGVIREAVLGLAFAHDRGLLHRDVSPRNILADLQGTSKLVDFGLAAPTGEAGFVGTPAFMSPEAGVGGSLSRASDVYSTAAVLYTLLAGHPPYAGSDLATTVRRHVEEEVPLLDGHGADLQDLLRRSMAKDPAQRPQDARAFLAELEEAARRRFGPAWLQRASIAALVAGVTPLAAAGLGSTAAPTVLVDTASIVSSQAVKAAKSGTKRLALIGGVVGAVVVATVATVAAKTGGGPDHTATPPAASDSPSAQPVDDPSPTPKTLEELTPSGKYDFTRVLLSSTYDQKLPKKEHRVWTLDLKKCKHQSCAGVIHSSSGSVFRYTYDGKHFVVIPPKGGKSVFEGVCQDTQTGQDVPGTKGRDTTTIVWSPLRVVRKDADGLPVRLEGTQRLTDVYEGLIDCDDSPSDHARYREYIVRR</sequence>
<organism evidence="9 10">
    <name type="scientific">Nocardioides ginsengisegetis</name>
    <dbReference type="NCBI Taxonomy" id="661491"/>
    <lineage>
        <taxon>Bacteria</taxon>
        <taxon>Bacillati</taxon>
        <taxon>Actinomycetota</taxon>
        <taxon>Actinomycetes</taxon>
        <taxon>Propionibacteriales</taxon>
        <taxon>Nocardioidaceae</taxon>
        <taxon>Nocardioides</taxon>
    </lineage>
</organism>
<keyword evidence="5 9" id="KW-0418">Kinase</keyword>
<keyword evidence="6" id="KW-0067">ATP-binding</keyword>
<evidence type="ECO:0000256" key="7">
    <source>
        <dbReference type="SAM" id="MobiDB-lite"/>
    </source>
</evidence>
<dbReference type="PANTHER" id="PTHR43289:SF6">
    <property type="entry name" value="SERINE_THREONINE-PROTEIN KINASE NEKL-3"/>
    <property type="match status" value="1"/>
</dbReference>
<keyword evidence="2" id="KW-0723">Serine/threonine-protein kinase</keyword>
<evidence type="ECO:0000256" key="4">
    <source>
        <dbReference type="ARBA" id="ARBA00022741"/>
    </source>
</evidence>
<feature type="region of interest" description="Disordered" evidence="7">
    <location>
        <begin position="339"/>
        <end position="376"/>
    </location>
</feature>
<dbReference type="GO" id="GO:0004674">
    <property type="term" value="F:protein serine/threonine kinase activity"/>
    <property type="evidence" value="ECO:0007669"/>
    <property type="project" value="UniProtKB-KW"/>
</dbReference>
<feature type="domain" description="Protein kinase" evidence="8">
    <location>
        <begin position="8"/>
        <end position="267"/>
    </location>
</feature>
<dbReference type="Proteomes" id="UP000580910">
    <property type="component" value="Unassembled WGS sequence"/>
</dbReference>
<dbReference type="InterPro" id="IPR000719">
    <property type="entry name" value="Prot_kinase_dom"/>
</dbReference>
<evidence type="ECO:0000313" key="9">
    <source>
        <dbReference type="EMBL" id="MBA8802969.1"/>
    </source>
</evidence>
<evidence type="ECO:0000256" key="3">
    <source>
        <dbReference type="ARBA" id="ARBA00022679"/>
    </source>
</evidence>
<dbReference type="SUPFAM" id="SSF56112">
    <property type="entry name" value="Protein kinase-like (PK-like)"/>
    <property type="match status" value="1"/>
</dbReference>
<keyword evidence="10" id="KW-1185">Reference proteome</keyword>
<evidence type="ECO:0000259" key="8">
    <source>
        <dbReference type="PROSITE" id="PS50011"/>
    </source>
</evidence>
<dbReference type="RefSeq" id="WP_182537711.1">
    <property type="nucleotide sequence ID" value="NZ_JACGXA010000001.1"/>
</dbReference>
<comment type="caution">
    <text evidence="9">The sequence shown here is derived from an EMBL/GenBank/DDBJ whole genome shotgun (WGS) entry which is preliminary data.</text>
</comment>